<evidence type="ECO:0000313" key="4">
    <source>
        <dbReference type="Proteomes" id="UP001586593"/>
    </source>
</evidence>
<evidence type="ECO:0000259" key="2">
    <source>
        <dbReference type="Pfam" id="PF20233"/>
    </source>
</evidence>
<name>A0ABR3WMF4_9PEZI</name>
<feature type="compositionally biased region" description="Acidic residues" evidence="1">
    <location>
        <begin position="113"/>
        <end position="124"/>
    </location>
</feature>
<feature type="compositionally biased region" description="Basic and acidic residues" evidence="1">
    <location>
        <begin position="166"/>
        <end position="179"/>
    </location>
</feature>
<feature type="region of interest" description="Disordered" evidence="1">
    <location>
        <begin position="1"/>
        <end position="190"/>
    </location>
</feature>
<evidence type="ECO:0000313" key="3">
    <source>
        <dbReference type="EMBL" id="KAL1864642.1"/>
    </source>
</evidence>
<protein>
    <recommendedName>
        <fullName evidence="2">DUF6590 domain-containing protein</fullName>
    </recommendedName>
</protein>
<gene>
    <name evidence="3" type="ORF">VTK73DRAFT_5752</name>
</gene>
<keyword evidence="4" id="KW-1185">Reference proteome</keyword>
<evidence type="ECO:0000256" key="1">
    <source>
        <dbReference type="SAM" id="MobiDB-lite"/>
    </source>
</evidence>
<feature type="compositionally biased region" description="Basic and acidic residues" evidence="1">
    <location>
        <begin position="125"/>
        <end position="156"/>
    </location>
</feature>
<comment type="caution">
    <text evidence="3">The sequence shown here is derived from an EMBL/GenBank/DDBJ whole genome shotgun (WGS) entry which is preliminary data.</text>
</comment>
<dbReference type="EMBL" id="JAZHXJ010000321">
    <property type="protein sequence ID" value="KAL1864642.1"/>
    <property type="molecule type" value="Genomic_DNA"/>
</dbReference>
<sequence>MGIQRRHEAIHASHDSLQRGDYCRPPESQHIGGERQTDSTSRDFYGSRSPEKRPYATSGPSRSSSSSGSSYSSRSDSGPAGSGTSSVSSWSEVSSETKSKALRQASQGPEGESTAEDGESDLEDGEIRPEENGKSGPHDGKSGRKDGESRISKPQREVQTWQSAPREPRGADRSPEKRAPPPPQSSQRIRQGLQLARKPLAPHHYGARRHFQEAKAHAREDRYSHTRYQQHNYSPVAAPGKLAGNPMAQRVAANKRIIMEQLVRAGRAKSFVRRTDTPVDAGQYFAGLVFSTAFHSPSTNLDVDLELDTNLTPSAFGTVHSKFRKMVVLRVAPDRMTCTALPIYTNNGNGLRFKKDRHEWLAIRDVADPAPAPPENDNGLIYAKRDASWSEEGRKGMFLAGLSNVHLTELTEHRLHLPVTVEGVLCKGMLPHLCELTKKVHAARLDDWKNGFSSEVLDNKPSWTT</sequence>
<organism evidence="3 4">
    <name type="scientific">Phialemonium thermophilum</name>
    <dbReference type="NCBI Taxonomy" id="223376"/>
    <lineage>
        <taxon>Eukaryota</taxon>
        <taxon>Fungi</taxon>
        <taxon>Dikarya</taxon>
        <taxon>Ascomycota</taxon>
        <taxon>Pezizomycotina</taxon>
        <taxon>Sordariomycetes</taxon>
        <taxon>Sordariomycetidae</taxon>
        <taxon>Cephalothecales</taxon>
        <taxon>Cephalothecaceae</taxon>
        <taxon>Phialemonium</taxon>
    </lineage>
</organism>
<dbReference type="Pfam" id="PF20233">
    <property type="entry name" value="DUF6590"/>
    <property type="match status" value="1"/>
</dbReference>
<dbReference type="InterPro" id="IPR046497">
    <property type="entry name" value="DUF6590"/>
</dbReference>
<proteinExistence type="predicted"/>
<feature type="compositionally biased region" description="Basic and acidic residues" evidence="1">
    <location>
        <begin position="32"/>
        <end position="41"/>
    </location>
</feature>
<feature type="compositionally biased region" description="Low complexity" evidence="1">
    <location>
        <begin position="58"/>
        <end position="96"/>
    </location>
</feature>
<dbReference type="Proteomes" id="UP001586593">
    <property type="component" value="Unassembled WGS sequence"/>
</dbReference>
<reference evidence="3 4" key="1">
    <citation type="journal article" date="2024" name="Commun. Biol.">
        <title>Comparative genomic analysis of thermophilic fungi reveals convergent evolutionary adaptations and gene losses.</title>
        <authorList>
            <person name="Steindorff A.S."/>
            <person name="Aguilar-Pontes M.V."/>
            <person name="Robinson A.J."/>
            <person name="Andreopoulos B."/>
            <person name="LaButti K."/>
            <person name="Kuo A."/>
            <person name="Mondo S."/>
            <person name="Riley R."/>
            <person name="Otillar R."/>
            <person name="Haridas S."/>
            <person name="Lipzen A."/>
            <person name="Grimwood J."/>
            <person name="Schmutz J."/>
            <person name="Clum A."/>
            <person name="Reid I.D."/>
            <person name="Moisan M.C."/>
            <person name="Butler G."/>
            <person name="Nguyen T.T.M."/>
            <person name="Dewar K."/>
            <person name="Conant G."/>
            <person name="Drula E."/>
            <person name="Henrissat B."/>
            <person name="Hansel C."/>
            <person name="Singer S."/>
            <person name="Hutchinson M.I."/>
            <person name="de Vries R.P."/>
            <person name="Natvig D.O."/>
            <person name="Powell A.J."/>
            <person name="Tsang A."/>
            <person name="Grigoriev I.V."/>
        </authorList>
    </citation>
    <scope>NUCLEOTIDE SEQUENCE [LARGE SCALE GENOMIC DNA]</scope>
    <source>
        <strain evidence="3 4">ATCC 24622</strain>
    </source>
</reference>
<feature type="compositionally biased region" description="Basic and acidic residues" evidence="1">
    <location>
        <begin position="1"/>
        <end position="24"/>
    </location>
</feature>
<feature type="domain" description="DUF6590" evidence="2">
    <location>
        <begin position="285"/>
        <end position="375"/>
    </location>
</feature>
<accession>A0ABR3WMF4</accession>